<accession>A0A1H4H8H1</accession>
<proteinExistence type="predicted"/>
<dbReference type="AlphaFoldDB" id="A0A1H4H8H1"/>
<reference evidence="2 3" key="1">
    <citation type="submission" date="2016-10" db="EMBL/GenBank/DDBJ databases">
        <authorList>
            <person name="de Groot N.N."/>
        </authorList>
    </citation>
    <scope>NUCLEOTIDE SEQUENCE [LARGE SCALE GENOMIC DNA]</scope>
    <source>
        <strain evidence="2 3">CCM7597</strain>
    </source>
</reference>
<evidence type="ECO:0000256" key="1">
    <source>
        <dbReference type="SAM" id="MobiDB-lite"/>
    </source>
</evidence>
<evidence type="ECO:0000313" key="3">
    <source>
        <dbReference type="Proteomes" id="UP000198584"/>
    </source>
</evidence>
<organism evidence="2 3">
    <name type="scientific">Thalassobacillus cyri</name>
    <dbReference type="NCBI Taxonomy" id="571932"/>
    <lineage>
        <taxon>Bacteria</taxon>
        <taxon>Bacillati</taxon>
        <taxon>Bacillota</taxon>
        <taxon>Bacilli</taxon>
        <taxon>Bacillales</taxon>
        <taxon>Bacillaceae</taxon>
        <taxon>Thalassobacillus</taxon>
    </lineage>
</organism>
<gene>
    <name evidence="2" type="ORF">SAMN05421743_1249</name>
</gene>
<feature type="compositionally biased region" description="Basic and acidic residues" evidence="1">
    <location>
        <begin position="29"/>
        <end position="45"/>
    </location>
</feature>
<protein>
    <submittedName>
        <fullName evidence="2">Uncharacterized protein</fullName>
    </submittedName>
</protein>
<dbReference type="RefSeq" id="WP_176791752.1">
    <property type="nucleotide sequence ID" value="NZ_FNQR01000024.1"/>
</dbReference>
<feature type="region of interest" description="Disordered" evidence="1">
    <location>
        <begin position="25"/>
        <end position="51"/>
    </location>
</feature>
<sequence>MESIIVVLVILILLVASISWMVRSKRKSTAHEVEAEKDMEKDRHQQRPPMP</sequence>
<dbReference type="Proteomes" id="UP000198584">
    <property type="component" value="Unassembled WGS sequence"/>
</dbReference>
<dbReference type="EMBL" id="FNQR01000024">
    <property type="protein sequence ID" value="SEB17995.1"/>
    <property type="molecule type" value="Genomic_DNA"/>
</dbReference>
<keyword evidence="3" id="KW-1185">Reference proteome</keyword>
<name>A0A1H4H8H1_9BACI</name>
<evidence type="ECO:0000313" key="2">
    <source>
        <dbReference type="EMBL" id="SEB17995.1"/>
    </source>
</evidence>